<gene>
    <name evidence="2" type="ORF">NHU_04356</name>
</gene>
<protein>
    <recommendedName>
        <fullName evidence="4">Biopolymer transporter ExbD</fullName>
    </recommendedName>
</protein>
<sequence>MRRGTILPVRRRRDGPDTAIAIVNLVLLLILFFLVSGGLWNRDAPTGLRLAETRAFDPARLPRPLLELTPDGRLALDEQAVALAGLPEALAGASRVYLLIDRSAPARQLLHLLGSAGFDGREVVLVTVRAGGGGAGRGAGQ</sequence>
<feature type="transmembrane region" description="Helical" evidence="1">
    <location>
        <begin position="21"/>
        <end position="40"/>
    </location>
</feature>
<evidence type="ECO:0000313" key="3">
    <source>
        <dbReference type="Proteomes" id="UP000064912"/>
    </source>
</evidence>
<dbReference type="EMBL" id="AP014801">
    <property type="protein sequence ID" value="BAQ71469.1"/>
    <property type="molecule type" value="Genomic_DNA"/>
</dbReference>
<evidence type="ECO:0000256" key="1">
    <source>
        <dbReference type="SAM" id="Phobius"/>
    </source>
</evidence>
<dbReference type="eggNOG" id="ENOG5032ZRF">
    <property type="taxonomic scope" value="Bacteria"/>
</dbReference>
<geneLocation type="plasmid" evidence="3">
    <name>Plasmid1 DNA</name>
</geneLocation>
<evidence type="ECO:0000313" key="2">
    <source>
        <dbReference type="EMBL" id="BAQ71469.1"/>
    </source>
</evidence>
<keyword evidence="1" id="KW-0812">Transmembrane</keyword>
<proteinExistence type="predicted"/>
<dbReference type="PATRIC" id="fig|35806.4.peg.4458"/>
<dbReference type="AlphaFoldDB" id="A0A0D6B9J2"/>
<keyword evidence="2" id="KW-0614">Plasmid</keyword>
<dbReference type="Proteomes" id="UP000064912">
    <property type="component" value="Plasmid Plasmid1"/>
</dbReference>
<keyword evidence="1" id="KW-1133">Transmembrane helix</keyword>
<evidence type="ECO:0008006" key="4">
    <source>
        <dbReference type="Google" id="ProtNLM"/>
    </source>
</evidence>
<reference evidence="2 3" key="1">
    <citation type="submission" date="2015-02" db="EMBL/GenBank/DDBJ databases">
        <title>Genome sequene of Rhodovulum sulfidophilum DSM 2351.</title>
        <authorList>
            <person name="Nagao N."/>
        </authorList>
    </citation>
    <scope>NUCLEOTIDE SEQUENCE [LARGE SCALE GENOMIC DNA]</scope>
    <source>
        <strain evidence="2 3">DSM 2351</strain>
        <plasmid evidence="3">Plasmid Plasmid1 DNA</plasmid>
    </source>
</reference>
<accession>A0A0D6B9J2</accession>
<name>A0A0D6B9J2_RHOSU</name>
<organism evidence="2 3">
    <name type="scientific">Rhodovulum sulfidophilum</name>
    <name type="common">Rhodobacter sulfidophilus</name>
    <dbReference type="NCBI Taxonomy" id="35806"/>
    <lineage>
        <taxon>Bacteria</taxon>
        <taxon>Pseudomonadati</taxon>
        <taxon>Pseudomonadota</taxon>
        <taxon>Alphaproteobacteria</taxon>
        <taxon>Rhodobacterales</taxon>
        <taxon>Paracoccaceae</taxon>
        <taxon>Rhodovulum</taxon>
    </lineage>
</organism>
<keyword evidence="1" id="KW-0472">Membrane</keyword>
<dbReference type="KEGG" id="rsu:NHU_04356"/>